<dbReference type="AlphaFoldDB" id="A0A7W7N5D4"/>
<accession>A0A7W7N5D4</accession>
<keyword evidence="1" id="KW-0472">Membrane</keyword>
<sequence length="215" mass="25320">MARKVLFILFLMLISSGVYCCDCSEKPSIKENWELASQVFIGKVIKIDSSLYSEYGQKMYSYTVKISKTYKDEVFKEQYFRTILGVNMGSCDYYFENGKEYLIYAKKDHNSLGCSICSRTNLLQNIQSDELKLLDELYRKSRKNRNGIQIIQFQNNIQYQIDLVKNSFEEKLKRKDMIIYVLSALNFILIFLLILVFFKNKRIFKSGNESNFDSK</sequence>
<evidence type="ECO:0008006" key="5">
    <source>
        <dbReference type="Google" id="ProtNLM"/>
    </source>
</evidence>
<evidence type="ECO:0000256" key="1">
    <source>
        <dbReference type="SAM" id="Phobius"/>
    </source>
</evidence>
<dbReference type="InterPro" id="IPR008993">
    <property type="entry name" value="TIMP-like_OB-fold"/>
</dbReference>
<feature type="signal peptide" evidence="2">
    <location>
        <begin position="1"/>
        <end position="20"/>
    </location>
</feature>
<dbReference type="Gene3D" id="2.40.50.120">
    <property type="match status" value="1"/>
</dbReference>
<feature type="transmembrane region" description="Helical" evidence="1">
    <location>
        <begin position="177"/>
        <end position="198"/>
    </location>
</feature>
<dbReference type="RefSeq" id="WP_184158451.1">
    <property type="nucleotide sequence ID" value="NZ_JACHLD010000001.1"/>
</dbReference>
<dbReference type="SUPFAM" id="SSF50242">
    <property type="entry name" value="TIMP-like"/>
    <property type="match status" value="1"/>
</dbReference>
<reference evidence="3 4" key="1">
    <citation type="submission" date="2020-08" db="EMBL/GenBank/DDBJ databases">
        <title>Functional genomics of gut bacteria from endangered species of beetles.</title>
        <authorList>
            <person name="Carlos-Shanley C."/>
        </authorList>
    </citation>
    <scope>NUCLEOTIDE SEQUENCE [LARGE SCALE GENOMIC DNA]</scope>
    <source>
        <strain evidence="3 4">S00142</strain>
    </source>
</reference>
<keyword evidence="1" id="KW-0812">Transmembrane</keyword>
<keyword evidence="2" id="KW-0732">Signal</keyword>
<dbReference type="Proteomes" id="UP000561681">
    <property type="component" value="Unassembled WGS sequence"/>
</dbReference>
<organism evidence="3 4">
    <name type="scientific">Flavobacterium nitrogenifigens</name>
    <dbReference type="NCBI Taxonomy" id="1617283"/>
    <lineage>
        <taxon>Bacteria</taxon>
        <taxon>Pseudomonadati</taxon>
        <taxon>Bacteroidota</taxon>
        <taxon>Flavobacteriia</taxon>
        <taxon>Flavobacteriales</taxon>
        <taxon>Flavobacteriaceae</taxon>
        <taxon>Flavobacterium</taxon>
    </lineage>
</organism>
<evidence type="ECO:0000313" key="4">
    <source>
        <dbReference type="Proteomes" id="UP000561681"/>
    </source>
</evidence>
<keyword evidence="4" id="KW-1185">Reference proteome</keyword>
<gene>
    <name evidence="3" type="ORF">HNP37_000684</name>
</gene>
<dbReference type="EMBL" id="JACHLD010000001">
    <property type="protein sequence ID" value="MBB4800645.1"/>
    <property type="molecule type" value="Genomic_DNA"/>
</dbReference>
<protein>
    <recommendedName>
        <fullName evidence="5">Tissue inhibitor of metalloproteinase</fullName>
    </recommendedName>
</protein>
<keyword evidence="1" id="KW-1133">Transmembrane helix</keyword>
<comment type="caution">
    <text evidence="3">The sequence shown here is derived from an EMBL/GenBank/DDBJ whole genome shotgun (WGS) entry which is preliminary data.</text>
</comment>
<feature type="chain" id="PRO_5031077095" description="Tissue inhibitor of metalloproteinase" evidence="2">
    <location>
        <begin position="21"/>
        <end position="215"/>
    </location>
</feature>
<evidence type="ECO:0000313" key="3">
    <source>
        <dbReference type="EMBL" id="MBB4800645.1"/>
    </source>
</evidence>
<proteinExistence type="predicted"/>
<name>A0A7W7N5D4_9FLAO</name>
<evidence type="ECO:0000256" key="2">
    <source>
        <dbReference type="SAM" id="SignalP"/>
    </source>
</evidence>